<reference evidence="9 10" key="1">
    <citation type="submission" date="2019-02" db="EMBL/GenBank/DDBJ databases">
        <title>Genome sequencing of the rare red list fungi Bondarzewia mesenterica.</title>
        <authorList>
            <person name="Buettner E."/>
            <person name="Kellner H."/>
        </authorList>
    </citation>
    <scope>NUCLEOTIDE SEQUENCE [LARGE SCALE GENOMIC DNA]</scope>
    <source>
        <strain evidence="9 10">DSM 108281</strain>
    </source>
</reference>
<keyword evidence="5" id="KW-0378">Hydrolase</keyword>
<dbReference type="PANTHER" id="PTHR38481:SF1">
    <property type="entry name" value="HYALURONATE LYASE"/>
    <property type="match status" value="1"/>
</dbReference>
<dbReference type="GO" id="GO:0006508">
    <property type="term" value="P:proteolysis"/>
    <property type="evidence" value="ECO:0007669"/>
    <property type="project" value="UniProtKB-KW"/>
</dbReference>
<dbReference type="Pfam" id="PF02278">
    <property type="entry name" value="Lyase_8"/>
    <property type="match status" value="1"/>
</dbReference>
<evidence type="ECO:0000313" key="10">
    <source>
        <dbReference type="Proteomes" id="UP000310158"/>
    </source>
</evidence>
<dbReference type="GO" id="GO:0016837">
    <property type="term" value="F:carbon-oxygen lyase activity, acting on polysaccharides"/>
    <property type="evidence" value="ECO:0007669"/>
    <property type="project" value="UniProtKB-ARBA"/>
</dbReference>
<dbReference type="Pfam" id="PF08124">
    <property type="entry name" value="Lyase_8_N"/>
    <property type="match status" value="1"/>
</dbReference>
<accession>A0A4S4LPV1</accession>
<dbReference type="InterPro" id="IPR008929">
    <property type="entry name" value="Chondroitin_lyas"/>
</dbReference>
<comment type="similarity">
    <text evidence="1">Belongs to the polysaccharide lyase 8 family.</text>
</comment>
<dbReference type="SUPFAM" id="SSF74650">
    <property type="entry name" value="Galactose mutarotase-like"/>
    <property type="match status" value="1"/>
</dbReference>
<comment type="similarity">
    <text evidence="2">Belongs to the peptidase S10 family.</text>
</comment>
<dbReference type="Pfam" id="PF00450">
    <property type="entry name" value="Peptidase_S10"/>
    <property type="match status" value="1"/>
</dbReference>
<dbReference type="InterPro" id="IPR038970">
    <property type="entry name" value="Lyase_8"/>
</dbReference>
<evidence type="ECO:0000256" key="1">
    <source>
        <dbReference type="ARBA" id="ARBA00006699"/>
    </source>
</evidence>
<dbReference type="InterPro" id="IPR001563">
    <property type="entry name" value="Peptidase_S10"/>
</dbReference>
<dbReference type="Gene3D" id="3.40.50.1820">
    <property type="entry name" value="alpha/beta hydrolase"/>
    <property type="match status" value="1"/>
</dbReference>
<dbReference type="PANTHER" id="PTHR38481">
    <property type="entry name" value="HYALURONATE LYASE"/>
    <property type="match status" value="1"/>
</dbReference>
<dbReference type="Gene3D" id="1.50.10.100">
    <property type="entry name" value="Chondroitin AC/alginate lyase"/>
    <property type="match status" value="1"/>
</dbReference>
<keyword evidence="10" id="KW-1185">Reference proteome</keyword>
<protein>
    <recommendedName>
        <fullName evidence="11">Polysaccharide lyase family 8 central domain-containing protein</fullName>
    </recommendedName>
</protein>
<dbReference type="Gene3D" id="2.70.98.10">
    <property type="match status" value="1"/>
</dbReference>
<dbReference type="AlphaFoldDB" id="A0A4S4LPV1"/>
<evidence type="ECO:0008006" key="11">
    <source>
        <dbReference type="Google" id="ProtNLM"/>
    </source>
</evidence>
<dbReference type="InterPro" id="IPR011013">
    <property type="entry name" value="Gal_mutarotase_sf_dom"/>
</dbReference>
<dbReference type="InterPro" id="IPR029058">
    <property type="entry name" value="AB_hydrolase_fold"/>
</dbReference>
<keyword evidence="6" id="KW-0325">Glycoprotein</keyword>
<sequence>MVSQFIATDDLVYSPICSFVLCPKQYIPYFSDAVLKSNLNVRLRGAAIGNGWIDARRQYPSFFDYAVEHGIIEENSENYEKGKKAVDERNAALKNIEDEPINVNVCEQVMGVVSEVRNRNIDGQLVVTVDHRHSCISSSASWPLHGTMDYPEMSNMSAARTWLAQSHPRWITGSRTTLPSPDAWTQQAPAAVRVVILIPRLVGESCLLFNASLSDDQKEDCITMSSRPYDMFYEGHKGYLSGANILDVAKVGIDVALLTTNITLISEAYDRIHAEVVIEPGIMVDGIKPDGSFGRHGGLLYNGNYGKDFSNDVLELEIDAGGTQFSADLDSQNAFTTLIDGDQWMIYRNVLTNVLHWDFSSLPRFISFPVIDAQAIGSLNINLTEIEQLGQLWNSTTMIKVYNGLIKSTKDANAGHLNGNRNFYNNDYMVQRGEGYVSTVKMYSTRTKNTEYTNSQNPFGFHLADGTLYTYLQGNEYEDIAAAWDWNLIPGITVDYDATPLTCADAEWTGLHSFVGGVSDGQLGIAAMRYTNPYTDALSWQKAWFFLADDVQHVMVSNLMSTSDAPVYSVLDQRLHVGPVFVNGFDVHPALLFFVVIGKGVNFVFAKHGIVKQGERELGSMEKPAITAKKGTDASGDETTLHRPGDSFIPISFFRMLP</sequence>
<dbReference type="GO" id="GO:0004185">
    <property type="term" value="F:serine-type carboxypeptidase activity"/>
    <property type="evidence" value="ECO:0007669"/>
    <property type="project" value="InterPro"/>
</dbReference>
<gene>
    <name evidence="9" type="ORF">EW146_g6685</name>
</gene>
<dbReference type="SUPFAM" id="SSF48230">
    <property type="entry name" value="Chondroitin AC/alginate lyase"/>
    <property type="match status" value="1"/>
</dbReference>
<dbReference type="OrthoDB" id="5980780at2759"/>
<feature type="domain" description="Polysaccharide lyase 8 N-terminal alpha-helical" evidence="8">
    <location>
        <begin position="238"/>
        <end position="340"/>
    </location>
</feature>
<evidence type="ECO:0000256" key="6">
    <source>
        <dbReference type="ARBA" id="ARBA00023180"/>
    </source>
</evidence>
<dbReference type="GO" id="GO:0030246">
    <property type="term" value="F:carbohydrate binding"/>
    <property type="evidence" value="ECO:0007669"/>
    <property type="project" value="InterPro"/>
</dbReference>
<evidence type="ECO:0000256" key="5">
    <source>
        <dbReference type="ARBA" id="ARBA00022801"/>
    </source>
</evidence>
<organism evidence="9 10">
    <name type="scientific">Bondarzewia mesenterica</name>
    <dbReference type="NCBI Taxonomy" id="1095465"/>
    <lineage>
        <taxon>Eukaryota</taxon>
        <taxon>Fungi</taxon>
        <taxon>Dikarya</taxon>
        <taxon>Basidiomycota</taxon>
        <taxon>Agaricomycotina</taxon>
        <taxon>Agaricomycetes</taxon>
        <taxon>Russulales</taxon>
        <taxon>Bondarzewiaceae</taxon>
        <taxon>Bondarzewia</taxon>
    </lineage>
</organism>
<evidence type="ECO:0000259" key="7">
    <source>
        <dbReference type="Pfam" id="PF02278"/>
    </source>
</evidence>
<evidence type="ECO:0000256" key="2">
    <source>
        <dbReference type="ARBA" id="ARBA00009431"/>
    </source>
</evidence>
<dbReference type="SUPFAM" id="SSF53474">
    <property type="entry name" value="alpha/beta-Hydrolases"/>
    <property type="match status" value="1"/>
</dbReference>
<dbReference type="GO" id="GO:0005576">
    <property type="term" value="C:extracellular region"/>
    <property type="evidence" value="ECO:0007669"/>
    <property type="project" value="InterPro"/>
</dbReference>
<keyword evidence="4" id="KW-0645">Protease</keyword>
<evidence type="ECO:0000256" key="4">
    <source>
        <dbReference type="ARBA" id="ARBA00022670"/>
    </source>
</evidence>
<evidence type="ECO:0000259" key="8">
    <source>
        <dbReference type="Pfam" id="PF08124"/>
    </source>
</evidence>
<dbReference type="GO" id="GO:0005975">
    <property type="term" value="P:carbohydrate metabolic process"/>
    <property type="evidence" value="ECO:0007669"/>
    <property type="project" value="InterPro"/>
</dbReference>
<evidence type="ECO:0000256" key="3">
    <source>
        <dbReference type="ARBA" id="ARBA00022645"/>
    </source>
</evidence>
<dbReference type="InterPro" id="IPR003159">
    <property type="entry name" value="Lyase_8_central_dom"/>
</dbReference>
<dbReference type="InterPro" id="IPR014718">
    <property type="entry name" value="GH-type_carb-bd"/>
</dbReference>
<evidence type="ECO:0000313" key="9">
    <source>
        <dbReference type="EMBL" id="THH13551.1"/>
    </source>
</evidence>
<dbReference type="EMBL" id="SGPL01000345">
    <property type="protein sequence ID" value="THH13551.1"/>
    <property type="molecule type" value="Genomic_DNA"/>
</dbReference>
<dbReference type="Proteomes" id="UP000310158">
    <property type="component" value="Unassembled WGS sequence"/>
</dbReference>
<feature type="domain" description="Polysaccharide lyase family 8 central" evidence="7">
    <location>
        <begin position="420"/>
        <end position="584"/>
    </location>
</feature>
<comment type="caution">
    <text evidence="9">The sequence shown here is derived from an EMBL/GenBank/DDBJ whole genome shotgun (WGS) entry which is preliminary data.</text>
</comment>
<dbReference type="InterPro" id="IPR012970">
    <property type="entry name" value="Lyase_8_alpha_N"/>
</dbReference>
<keyword evidence="3" id="KW-0121">Carboxypeptidase</keyword>
<name>A0A4S4LPV1_9AGAM</name>
<proteinExistence type="inferred from homology"/>